<dbReference type="OrthoDB" id="9798708at2"/>
<accession>A0A1H5W0W4</accession>
<reference evidence="3" key="1">
    <citation type="submission" date="2016-10" db="EMBL/GenBank/DDBJ databases">
        <authorList>
            <person name="Varghese N."/>
            <person name="Submissions S."/>
        </authorList>
    </citation>
    <scope>NUCLEOTIDE SEQUENCE [LARGE SCALE GENOMIC DNA]</scope>
    <source>
        <strain evidence="3">DSM 17298</strain>
    </source>
</reference>
<evidence type="ECO:0000313" key="3">
    <source>
        <dbReference type="Proteomes" id="UP000236736"/>
    </source>
</evidence>
<proteinExistence type="predicted"/>
<keyword evidence="3" id="KW-1185">Reference proteome</keyword>
<keyword evidence="1" id="KW-1133">Transmembrane helix</keyword>
<feature type="transmembrane region" description="Helical" evidence="1">
    <location>
        <begin position="21"/>
        <end position="42"/>
    </location>
</feature>
<dbReference type="Pfam" id="PF09527">
    <property type="entry name" value="ATPase_gene1"/>
    <property type="match status" value="1"/>
</dbReference>
<dbReference type="AlphaFoldDB" id="A0A1H5W0W4"/>
<feature type="transmembrane region" description="Helical" evidence="1">
    <location>
        <begin position="48"/>
        <end position="70"/>
    </location>
</feature>
<sequence length="77" mass="8875">MEKNQDKKKSANGGTPVYVKYIGLAFQLFGIIGAGTFLGWWLDQRSGIKFPVWILVCCFTSVFVAFYQLWMQMKQDK</sequence>
<evidence type="ECO:0000256" key="1">
    <source>
        <dbReference type="SAM" id="Phobius"/>
    </source>
</evidence>
<organism evidence="2 3">
    <name type="scientific">Algoriphagus boritolerans DSM 17298 = JCM 18970</name>
    <dbReference type="NCBI Taxonomy" id="1120964"/>
    <lineage>
        <taxon>Bacteria</taxon>
        <taxon>Pseudomonadati</taxon>
        <taxon>Bacteroidota</taxon>
        <taxon>Cytophagia</taxon>
        <taxon>Cytophagales</taxon>
        <taxon>Cyclobacteriaceae</taxon>
        <taxon>Algoriphagus</taxon>
    </lineage>
</organism>
<name>A0A1H5W0W4_9BACT</name>
<keyword evidence="1" id="KW-0472">Membrane</keyword>
<evidence type="ECO:0000313" key="2">
    <source>
        <dbReference type="EMBL" id="SEF93053.1"/>
    </source>
</evidence>
<gene>
    <name evidence="2" type="ORF">SAMN03080598_01920</name>
</gene>
<protein>
    <submittedName>
        <fullName evidence="2">Putative F0F1-ATPase subunit Ca2+/Mg2+ transporter</fullName>
    </submittedName>
</protein>
<dbReference type="RefSeq" id="WP_103924586.1">
    <property type="nucleotide sequence ID" value="NZ_FNVR01000008.1"/>
</dbReference>
<dbReference type="InterPro" id="IPR032820">
    <property type="entry name" value="ATPase_put"/>
</dbReference>
<dbReference type="Proteomes" id="UP000236736">
    <property type="component" value="Unassembled WGS sequence"/>
</dbReference>
<keyword evidence="1" id="KW-0812">Transmembrane</keyword>
<dbReference type="EMBL" id="FNVR01000008">
    <property type="protein sequence ID" value="SEF93053.1"/>
    <property type="molecule type" value="Genomic_DNA"/>
</dbReference>